<evidence type="ECO:0000256" key="1">
    <source>
        <dbReference type="SAM" id="Coils"/>
    </source>
</evidence>
<accession>A0A5E4QLL2</accession>
<feature type="coiled-coil region" evidence="1">
    <location>
        <begin position="72"/>
        <end position="101"/>
    </location>
</feature>
<dbReference type="EMBL" id="FZQP02003335">
    <property type="protein sequence ID" value="VVC98020.1"/>
    <property type="molecule type" value="Genomic_DNA"/>
</dbReference>
<evidence type="ECO:0000313" key="2">
    <source>
        <dbReference type="EMBL" id="VVC98020.1"/>
    </source>
</evidence>
<reference evidence="2 3" key="1">
    <citation type="submission" date="2017-07" db="EMBL/GenBank/DDBJ databases">
        <authorList>
            <person name="Talla V."/>
            <person name="Backstrom N."/>
        </authorList>
    </citation>
    <scope>NUCLEOTIDE SEQUENCE [LARGE SCALE GENOMIC DNA]</scope>
</reference>
<dbReference type="Proteomes" id="UP000324832">
    <property type="component" value="Unassembled WGS sequence"/>
</dbReference>
<name>A0A5E4QLL2_9NEOP</name>
<dbReference type="AlphaFoldDB" id="A0A5E4QLL2"/>
<gene>
    <name evidence="2" type="ORF">LSINAPIS_LOCUS9176</name>
</gene>
<organism evidence="2 3">
    <name type="scientific">Leptidea sinapis</name>
    <dbReference type="NCBI Taxonomy" id="189913"/>
    <lineage>
        <taxon>Eukaryota</taxon>
        <taxon>Metazoa</taxon>
        <taxon>Ecdysozoa</taxon>
        <taxon>Arthropoda</taxon>
        <taxon>Hexapoda</taxon>
        <taxon>Insecta</taxon>
        <taxon>Pterygota</taxon>
        <taxon>Neoptera</taxon>
        <taxon>Endopterygota</taxon>
        <taxon>Lepidoptera</taxon>
        <taxon>Glossata</taxon>
        <taxon>Ditrysia</taxon>
        <taxon>Papilionoidea</taxon>
        <taxon>Pieridae</taxon>
        <taxon>Dismorphiinae</taxon>
        <taxon>Leptidea</taxon>
    </lineage>
</organism>
<keyword evidence="3" id="KW-1185">Reference proteome</keyword>
<protein>
    <submittedName>
        <fullName evidence="2">Uncharacterized protein</fullName>
    </submittedName>
</protein>
<proteinExistence type="predicted"/>
<evidence type="ECO:0000313" key="3">
    <source>
        <dbReference type="Proteomes" id="UP000324832"/>
    </source>
</evidence>
<keyword evidence="1" id="KW-0175">Coiled coil</keyword>
<sequence length="130" mass="15537">MCQKRKHYKHSTTFDRVPVMTDYSAAPSQESRNIRTRVIQEEFHIRQQTYEKSQKKEEELHKLRIAVKDWMVKAAKKIILKAKTEREAAEELLHCNRAKREEAELSCKMEDRRIVDYLNRLSDSDDDLTN</sequence>